<dbReference type="GO" id="GO:0015020">
    <property type="term" value="F:glucuronosyltransferase activity"/>
    <property type="evidence" value="ECO:0007669"/>
    <property type="project" value="TreeGrafter"/>
</dbReference>
<dbReference type="Pfam" id="PF01501">
    <property type="entry name" value="Glyco_transf_8"/>
    <property type="match status" value="1"/>
</dbReference>
<keyword evidence="10" id="KW-0808">Transferase</keyword>
<evidence type="ECO:0000256" key="1">
    <source>
        <dbReference type="ARBA" id="ARBA00004323"/>
    </source>
</evidence>
<keyword evidence="3" id="KW-0735">Signal-anchor</keyword>
<feature type="transmembrane region" description="Helical" evidence="9">
    <location>
        <begin position="149"/>
        <end position="171"/>
    </location>
</feature>
<sequence>LLCRGSGREDSQRHIVFLPVGSGSQVLRAFEAGSHCTSTSARTGGENTCGGPNNNEEEAGCSSMLIGLMRVCQILGHVLRPIFPRNLSRFSVPSNIARPLSNRDYFYLRRCTPSPDDASFRLRFDKGRPLQLPSLKPSRKPIKLLEQRLHLVLFVTGTCLLLSLVSMALWLKTGLILMRGGTCGNDLSVGTMRDPWMLPALKWNVLSNSDDRQDAGPFENDHRSTGKINDHARNRERRKGKDEELHLGFVVGGSSATRQLHILTKSIFYYQKEGQLEGIGTTTIAVHFHIICDETACTSVEVLFKSWRIEGLVAHFYNIDPYLKEITWIPTVHYSGIYGLAKLVFPEIIPAHIHRIIFLDLDLVMTCNLKDLWKYFDEFSDDEVIGLIENQSDWYLQTRSPARWPAIGRGFNTGVALMDVHKMRRHAWGDHWRNVTKQTLRRLNYTSLADQDIVNAALFHDNRRVKRLPCKWNVQLTDSVDYASCLRENELDDKFKDAFYEKACILHWNKPIKLSIMARKDFIARFYRFI</sequence>
<dbReference type="InterPro" id="IPR029044">
    <property type="entry name" value="Nucleotide-diphossugar_trans"/>
</dbReference>
<name>A0A0X3NTE3_SCHSO</name>
<keyword evidence="6 9" id="KW-0472">Membrane</keyword>
<dbReference type="GO" id="GO:0035269">
    <property type="term" value="P:protein O-linked glycosylation via mannose"/>
    <property type="evidence" value="ECO:0007669"/>
    <property type="project" value="TreeGrafter"/>
</dbReference>
<keyword evidence="4 9" id="KW-1133">Transmembrane helix</keyword>
<dbReference type="EMBL" id="GEEE01020367">
    <property type="protein sequence ID" value="JAP42858.1"/>
    <property type="molecule type" value="Transcribed_RNA"/>
</dbReference>
<evidence type="ECO:0000256" key="3">
    <source>
        <dbReference type="ARBA" id="ARBA00022968"/>
    </source>
</evidence>
<keyword evidence="7" id="KW-0325">Glycoprotein</keyword>
<feature type="non-terminal residue" evidence="10">
    <location>
        <position position="530"/>
    </location>
</feature>
<evidence type="ECO:0000256" key="7">
    <source>
        <dbReference type="ARBA" id="ARBA00023180"/>
    </source>
</evidence>
<dbReference type="PANTHER" id="PTHR12270">
    <property type="entry name" value="GLYCOSYLTRANSFERASE-RELATED"/>
    <property type="match status" value="1"/>
</dbReference>
<evidence type="ECO:0000256" key="9">
    <source>
        <dbReference type="SAM" id="Phobius"/>
    </source>
</evidence>
<accession>A0A0X3NTE3</accession>
<evidence type="ECO:0000256" key="8">
    <source>
        <dbReference type="SAM" id="MobiDB-lite"/>
    </source>
</evidence>
<organism evidence="10">
    <name type="scientific">Schistocephalus solidus</name>
    <name type="common">Tapeworm</name>
    <dbReference type="NCBI Taxonomy" id="70667"/>
    <lineage>
        <taxon>Eukaryota</taxon>
        <taxon>Metazoa</taxon>
        <taxon>Spiralia</taxon>
        <taxon>Lophotrochozoa</taxon>
        <taxon>Platyhelminthes</taxon>
        <taxon>Cestoda</taxon>
        <taxon>Eucestoda</taxon>
        <taxon>Diphyllobothriidea</taxon>
        <taxon>Diphyllobothriidae</taxon>
        <taxon>Schistocephalus</taxon>
    </lineage>
</organism>
<evidence type="ECO:0000256" key="5">
    <source>
        <dbReference type="ARBA" id="ARBA00023034"/>
    </source>
</evidence>
<protein>
    <submittedName>
        <fullName evidence="10">Glycosyltransferase-like protein LARGE2</fullName>
    </submittedName>
</protein>
<gene>
    <name evidence="10" type="primary">LARG2</name>
    <name evidence="10" type="ORF">TR149334</name>
</gene>
<evidence type="ECO:0000256" key="4">
    <source>
        <dbReference type="ARBA" id="ARBA00022989"/>
    </source>
</evidence>
<evidence type="ECO:0000313" key="10">
    <source>
        <dbReference type="EMBL" id="JAP42858.1"/>
    </source>
</evidence>
<evidence type="ECO:0000256" key="6">
    <source>
        <dbReference type="ARBA" id="ARBA00023136"/>
    </source>
</evidence>
<comment type="subcellular location">
    <subcellularLocation>
        <location evidence="1">Golgi apparatus membrane</location>
        <topology evidence="1">Single-pass type II membrane protein</topology>
    </subcellularLocation>
</comment>
<keyword evidence="5" id="KW-0333">Golgi apparatus</keyword>
<proteinExistence type="predicted"/>
<dbReference type="GO" id="GO:0000139">
    <property type="term" value="C:Golgi membrane"/>
    <property type="evidence" value="ECO:0007669"/>
    <property type="project" value="UniProtKB-SubCell"/>
</dbReference>
<dbReference type="FunFam" id="3.90.550.10:FF:000016">
    <property type="entry name" value="LARGE xylosyl- and glucuronyltransferase 2"/>
    <property type="match status" value="1"/>
</dbReference>
<dbReference type="InterPro" id="IPR002495">
    <property type="entry name" value="Glyco_trans_8"/>
</dbReference>
<keyword evidence="2 9" id="KW-0812">Transmembrane</keyword>
<dbReference type="InterPro" id="IPR051292">
    <property type="entry name" value="Xyl/GlcA_transferase"/>
</dbReference>
<evidence type="ECO:0000256" key="2">
    <source>
        <dbReference type="ARBA" id="ARBA00022692"/>
    </source>
</evidence>
<dbReference type="Gene3D" id="3.90.550.10">
    <property type="entry name" value="Spore Coat Polysaccharide Biosynthesis Protein SpsA, Chain A"/>
    <property type="match status" value="1"/>
</dbReference>
<dbReference type="SUPFAM" id="SSF53448">
    <property type="entry name" value="Nucleotide-diphospho-sugar transferases"/>
    <property type="match status" value="1"/>
</dbReference>
<dbReference type="PANTHER" id="PTHR12270:SF25">
    <property type="entry name" value="GLYCOSYLTRANSFERASE-LIKE PROTEIN LARGE"/>
    <property type="match status" value="1"/>
</dbReference>
<dbReference type="AlphaFoldDB" id="A0A0X3NTE3"/>
<feature type="region of interest" description="Disordered" evidence="8">
    <location>
        <begin position="214"/>
        <end position="240"/>
    </location>
</feature>
<feature type="non-terminal residue" evidence="10">
    <location>
        <position position="1"/>
    </location>
</feature>
<reference evidence="10" key="1">
    <citation type="submission" date="2016-01" db="EMBL/GenBank/DDBJ databases">
        <title>Reference transcriptome for the parasite Schistocephalus solidus: insights into the molecular evolution of parasitism.</title>
        <authorList>
            <person name="Hebert F.O."/>
            <person name="Grambauer S."/>
            <person name="Barber I."/>
            <person name="Landry C.R."/>
            <person name="Aubin-Horth N."/>
        </authorList>
    </citation>
    <scope>NUCLEOTIDE SEQUENCE</scope>
</reference>
<dbReference type="GO" id="GO:0042285">
    <property type="term" value="F:xylosyltransferase activity"/>
    <property type="evidence" value="ECO:0007669"/>
    <property type="project" value="TreeGrafter"/>
</dbReference>